<sequence length="99" mass="11022">MFDSNFSITTQCVIFTTLSPRHLPSSSARIKQRPPLPPLPPPPPPPPPRIFCFSHRCLPYVVFIMKFSSSSSIPTPSSSSHLLPFLSVFRLASLWLSSL</sequence>
<proteinExistence type="predicted"/>
<gene>
    <name evidence="2" type="ORF">L195_g034278</name>
</gene>
<dbReference type="AlphaFoldDB" id="A0A2K3LID4"/>
<feature type="region of interest" description="Disordered" evidence="1">
    <location>
        <begin position="22"/>
        <end position="44"/>
    </location>
</feature>
<dbReference type="EMBL" id="ASHM01033863">
    <property type="protein sequence ID" value="PNX78301.1"/>
    <property type="molecule type" value="Genomic_DNA"/>
</dbReference>
<reference evidence="2 3" key="2">
    <citation type="journal article" date="2017" name="Front. Plant Sci.">
        <title>Gene Classification and Mining of Molecular Markers Useful in Red Clover (Trifolium pratense) Breeding.</title>
        <authorList>
            <person name="Istvanek J."/>
            <person name="Dluhosova J."/>
            <person name="Dluhos P."/>
            <person name="Patkova L."/>
            <person name="Nedelnik J."/>
            <person name="Repkova J."/>
        </authorList>
    </citation>
    <scope>NUCLEOTIDE SEQUENCE [LARGE SCALE GENOMIC DNA]</scope>
    <source>
        <strain evidence="3">cv. Tatra</strain>
        <tissue evidence="2">Young leaves</tissue>
    </source>
</reference>
<evidence type="ECO:0000313" key="3">
    <source>
        <dbReference type="Proteomes" id="UP000236291"/>
    </source>
</evidence>
<protein>
    <submittedName>
        <fullName evidence="2">Uncharacterized protein</fullName>
    </submittedName>
</protein>
<reference evidence="2 3" key="1">
    <citation type="journal article" date="2014" name="Am. J. Bot.">
        <title>Genome assembly and annotation for red clover (Trifolium pratense; Fabaceae).</title>
        <authorList>
            <person name="Istvanek J."/>
            <person name="Jaros M."/>
            <person name="Krenek A."/>
            <person name="Repkova J."/>
        </authorList>
    </citation>
    <scope>NUCLEOTIDE SEQUENCE [LARGE SCALE GENOMIC DNA]</scope>
    <source>
        <strain evidence="3">cv. Tatra</strain>
        <tissue evidence="2">Young leaves</tissue>
    </source>
</reference>
<evidence type="ECO:0000313" key="2">
    <source>
        <dbReference type="EMBL" id="PNX78301.1"/>
    </source>
</evidence>
<feature type="compositionally biased region" description="Pro residues" evidence="1">
    <location>
        <begin position="34"/>
        <end position="44"/>
    </location>
</feature>
<organism evidence="2 3">
    <name type="scientific">Trifolium pratense</name>
    <name type="common">Red clover</name>
    <dbReference type="NCBI Taxonomy" id="57577"/>
    <lineage>
        <taxon>Eukaryota</taxon>
        <taxon>Viridiplantae</taxon>
        <taxon>Streptophyta</taxon>
        <taxon>Embryophyta</taxon>
        <taxon>Tracheophyta</taxon>
        <taxon>Spermatophyta</taxon>
        <taxon>Magnoliopsida</taxon>
        <taxon>eudicotyledons</taxon>
        <taxon>Gunneridae</taxon>
        <taxon>Pentapetalae</taxon>
        <taxon>rosids</taxon>
        <taxon>fabids</taxon>
        <taxon>Fabales</taxon>
        <taxon>Fabaceae</taxon>
        <taxon>Papilionoideae</taxon>
        <taxon>50 kb inversion clade</taxon>
        <taxon>NPAAA clade</taxon>
        <taxon>Hologalegina</taxon>
        <taxon>IRL clade</taxon>
        <taxon>Trifolieae</taxon>
        <taxon>Trifolium</taxon>
    </lineage>
</organism>
<comment type="caution">
    <text evidence="2">The sequence shown here is derived from an EMBL/GenBank/DDBJ whole genome shotgun (WGS) entry which is preliminary data.</text>
</comment>
<name>A0A2K3LID4_TRIPR</name>
<evidence type="ECO:0000256" key="1">
    <source>
        <dbReference type="SAM" id="MobiDB-lite"/>
    </source>
</evidence>
<dbReference type="Proteomes" id="UP000236291">
    <property type="component" value="Unassembled WGS sequence"/>
</dbReference>
<accession>A0A2K3LID4</accession>